<accession>A0A0B4GH09</accession>
<dbReference type="Pfam" id="PF00300">
    <property type="entry name" value="His_Phos_1"/>
    <property type="match status" value="1"/>
</dbReference>
<dbReference type="SMART" id="SM00855">
    <property type="entry name" value="PGAM"/>
    <property type="match status" value="1"/>
</dbReference>
<name>A0A0B4GH09_METAF</name>
<dbReference type="PANTHER" id="PTHR48100:SF54">
    <property type="entry name" value="PHOSPHATASE SPAC5H10.03-RELATED"/>
    <property type="match status" value="1"/>
</dbReference>
<organism evidence="1 2">
    <name type="scientific">Metarhizium anisopliae (strain ARSEF 549)</name>
    <dbReference type="NCBI Taxonomy" id="3151832"/>
    <lineage>
        <taxon>Eukaryota</taxon>
        <taxon>Fungi</taxon>
        <taxon>Dikarya</taxon>
        <taxon>Ascomycota</taxon>
        <taxon>Pezizomycotina</taxon>
        <taxon>Sordariomycetes</taxon>
        <taxon>Hypocreomycetidae</taxon>
        <taxon>Hypocreales</taxon>
        <taxon>Clavicipitaceae</taxon>
        <taxon>Metarhizium</taxon>
    </lineage>
</organism>
<dbReference type="VEuPathDB" id="FungiDB:MAN_04302"/>
<dbReference type="GO" id="GO:0016791">
    <property type="term" value="F:phosphatase activity"/>
    <property type="evidence" value="ECO:0007669"/>
    <property type="project" value="TreeGrafter"/>
</dbReference>
<dbReference type="HOGENOM" id="CLU_039184_1_0_1"/>
<dbReference type="AlphaFoldDB" id="A0A0B4GH09"/>
<gene>
    <name evidence="1" type="ORF">MAN_04302</name>
</gene>
<dbReference type="Proteomes" id="UP000031186">
    <property type="component" value="Unassembled WGS sequence"/>
</dbReference>
<evidence type="ECO:0000313" key="2">
    <source>
        <dbReference type="Proteomes" id="UP000031186"/>
    </source>
</evidence>
<keyword evidence="2" id="KW-1185">Reference proteome</keyword>
<dbReference type="OrthoDB" id="496981at2759"/>
<reference evidence="1 2" key="1">
    <citation type="journal article" date="2014" name="Proc. Natl. Acad. Sci. U.S.A.">
        <title>Trajectory and genomic determinants of fungal-pathogen speciation and host adaptation.</title>
        <authorList>
            <person name="Hu X."/>
            <person name="Xiao G."/>
            <person name="Zheng P."/>
            <person name="Shang Y."/>
            <person name="Su Y."/>
            <person name="Zhang X."/>
            <person name="Liu X."/>
            <person name="Zhan S."/>
            <person name="St Leger R.J."/>
            <person name="Wang C."/>
        </authorList>
    </citation>
    <scope>NUCLEOTIDE SEQUENCE [LARGE SCALE GENOMIC DNA]</scope>
    <source>
        <strain evidence="1 2">ARSEF 549</strain>
    </source>
</reference>
<dbReference type="CDD" id="cd07067">
    <property type="entry name" value="HP_PGM_like"/>
    <property type="match status" value="1"/>
</dbReference>
<dbReference type="InterPro" id="IPR029033">
    <property type="entry name" value="His_PPase_superfam"/>
</dbReference>
<sequence length="250" mass="27703">MPPTIHLVRHAQGFHNLSVENESLRDPDLTALGEQQCADLRSAFPSHARLTGLVASPLRRTIQTCDLAFGGADKLYPIVLLDTLQEVSGAPCDTGSSKAALRAEFGDKIDLQRVRDSWTEKGEGSVFEPTMEALMARAKTARRALREMAGDGDDEIAVVSHGGFLHFLTDDWDGVPIDQGSLATAWTNCMCRSYQFAESPDDKDDVRLVETKESWARRQPASRQPLTATEQREIRAIVQKRLLPYLKIKA</sequence>
<comment type="caution">
    <text evidence="1">The sequence shown here is derived from an EMBL/GenBank/DDBJ whole genome shotgun (WGS) entry which is preliminary data.</text>
</comment>
<protein>
    <submittedName>
        <fullName evidence="1">Phosphoglycerate mutase family protein</fullName>
    </submittedName>
</protein>
<dbReference type="PANTHER" id="PTHR48100">
    <property type="entry name" value="BROAD-SPECIFICITY PHOSPHATASE YOR283W-RELATED"/>
    <property type="match status" value="1"/>
</dbReference>
<dbReference type="GO" id="GO:0005737">
    <property type="term" value="C:cytoplasm"/>
    <property type="evidence" value="ECO:0007669"/>
    <property type="project" value="TreeGrafter"/>
</dbReference>
<feature type="non-terminal residue" evidence="1">
    <location>
        <position position="1"/>
    </location>
</feature>
<dbReference type="InterPro" id="IPR050275">
    <property type="entry name" value="PGM_Phosphatase"/>
</dbReference>
<dbReference type="SUPFAM" id="SSF53254">
    <property type="entry name" value="Phosphoglycerate mutase-like"/>
    <property type="match status" value="1"/>
</dbReference>
<proteinExistence type="predicted"/>
<dbReference type="EMBL" id="AZNF01000004">
    <property type="protein sequence ID" value="KID67544.1"/>
    <property type="molecule type" value="Genomic_DNA"/>
</dbReference>
<dbReference type="InterPro" id="IPR013078">
    <property type="entry name" value="His_Pase_superF_clade-1"/>
</dbReference>
<evidence type="ECO:0000313" key="1">
    <source>
        <dbReference type="EMBL" id="KID67544.1"/>
    </source>
</evidence>
<dbReference type="Gene3D" id="3.40.50.1240">
    <property type="entry name" value="Phosphoglycerate mutase-like"/>
    <property type="match status" value="1"/>
</dbReference>